<dbReference type="AlphaFoldDB" id="A0A381U9C7"/>
<gene>
    <name evidence="2" type="ORF">METZ01_LOCUS77022</name>
</gene>
<accession>A0A381U9C7</accession>
<feature type="transmembrane region" description="Helical" evidence="1">
    <location>
        <begin position="69"/>
        <end position="88"/>
    </location>
</feature>
<feature type="transmembrane region" description="Helical" evidence="1">
    <location>
        <begin position="6"/>
        <end position="28"/>
    </location>
</feature>
<feature type="transmembrane region" description="Helical" evidence="1">
    <location>
        <begin position="190"/>
        <end position="209"/>
    </location>
</feature>
<organism evidence="2">
    <name type="scientific">marine metagenome</name>
    <dbReference type="NCBI Taxonomy" id="408172"/>
    <lineage>
        <taxon>unclassified sequences</taxon>
        <taxon>metagenomes</taxon>
        <taxon>ecological metagenomes</taxon>
    </lineage>
</organism>
<evidence type="ECO:0000256" key="1">
    <source>
        <dbReference type="SAM" id="Phobius"/>
    </source>
</evidence>
<feature type="transmembrane region" description="Helical" evidence="1">
    <location>
        <begin position="35"/>
        <end position="57"/>
    </location>
</feature>
<evidence type="ECO:0000313" key="2">
    <source>
        <dbReference type="EMBL" id="SVA24168.1"/>
    </source>
</evidence>
<feature type="transmembrane region" description="Helical" evidence="1">
    <location>
        <begin position="95"/>
        <end position="110"/>
    </location>
</feature>
<feature type="transmembrane region" description="Helical" evidence="1">
    <location>
        <begin position="130"/>
        <end position="153"/>
    </location>
</feature>
<feature type="transmembrane region" description="Helical" evidence="1">
    <location>
        <begin position="165"/>
        <end position="184"/>
    </location>
</feature>
<keyword evidence="1" id="KW-0812">Transmembrane</keyword>
<keyword evidence="1" id="KW-0472">Membrane</keyword>
<reference evidence="2" key="1">
    <citation type="submission" date="2018-05" db="EMBL/GenBank/DDBJ databases">
        <authorList>
            <person name="Lanie J.A."/>
            <person name="Ng W.-L."/>
            <person name="Kazmierczak K.M."/>
            <person name="Andrzejewski T.M."/>
            <person name="Davidsen T.M."/>
            <person name="Wayne K.J."/>
            <person name="Tettelin H."/>
            <person name="Glass J.I."/>
            <person name="Rusch D."/>
            <person name="Podicherti R."/>
            <person name="Tsui H.-C.T."/>
            <person name="Winkler M.E."/>
        </authorList>
    </citation>
    <scope>NUCLEOTIDE SEQUENCE</scope>
</reference>
<name>A0A381U9C7_9ZZZZ</name>
<proteinExistence type="predicted"/>
<dbReference type="EMBL" id="UINC01005886">
    <property type="protein sequence ID" value="SVA24168.1"/>
    <property type="molecule type" value="Genomic_DNA"/>
</dbReference>
<feature type="transmembrane region" description="Helical" evidence="1">
    <location>
        <begin position="221"/>
        <end position="241"/>
    </location>
</feature>
<sequence length="242" mass="26390">MPAPELIYPVILLASVIQSLFGVGVLLLGTPWMLLLGMTFPATLQLLLPISLTISLLQLSRGHQYVDRVLLRGIAILTLPAIVVALLASTRWSPPLEIFVAILVLTFSLQDRVRLIRHGLNQLLGFERTYIAIMGLVHGASNLGGSMLTALAFGKGLHRDVSRATIAAGYTLFAIVQLTTLRLAGTNWQVDLGTGAGLIVAGATTFWLTERYIFSRFDSRRYRIGLEILLIITGLLLLLSAF</sequence>
<protein>
    <submittedName>
        <fullName evidence="2">Uncharacterized protein</fullName>
    </submittedName>
</protein>
<keyword evidence="1" id="KW-1133">Transmembrane helix</keyword>